<feature type="region of interest" description="Disordered" evidence="1">
    <location>
        <begin position="21"/>
        <end position="46"/>
    </location>
</feature>
<evidence type="ECO:0000259" key="2">
    <source>
        <dbReference type="Pfam" id="PF25550"/>
    </source>
</evidence>
<dbReference type="AlphaFoldDB" id="A0A2C5ZQC2"/>
<dbReference type="EMBL" id="NJEU01000082">
    <property type="protein sequence ID" value="PHH82032.1"/>
    <property type="molecule type" value="Genomic_DNA"/>
</dbReference>
<dbReference type="Pfam" id="PF25550">
    <property type="entry name" value="DUF7928"/>
    <property type="match status" value="1"/>
</dbReference>
<accession>A0A2C5ZQC2</accession>
<sequence length="139" mass="15056">MGLASHFRAKPDNMAEMAQISPDAPLQPPTRPQSSCGRSEQSTRSSAMLDDIKHEVMVNYLFQQQCAQLWVGDGVGEVEGVVLRKARGHYMACPAMLATSPFAMACAAMNVQVSPSLFFSQLSSTIIAIFKSLPLFTSS</sequence>
<evidence type="ECO:0000313" key="4">
    <source>
        <dbReference type="Proteomes" id="UP000224854"/>
    </source>
</evidence>
<protein>
    <recommendedName>
        <fullName evidence="2">DUF7928 domain-containing protein</fullName>
    </recommendedName>
</protein>
<evidence type="ECO:0000256" key="1">
    <source>
        <dbReference type="SAM" id="MobiDB-lite"/>
    </source>
</evidence>
<keyword evidence="4" id="KW-1185">Reference proteome</keyword>
<gene>
    <name evidence="3" type="ORF">CDD82_7231</name>
</gene>
<reference evidence="3 4" key="1">
    <citation type="submission" date="2017-06" db="EMBL/GenBank/DDBJ databases">
        <title>Ant-infecting Ophiocordyceps genomes reveal a high diversity of potential behavioral manipulation genes and a possible major role for enterotoxins.</title>
        <authorList>
            <person name="De Bekker C."/>
            <person name="Evans H.C."/>
            <person name="Brachmann A."/>
            <person name="Hughes D.P."/>
        </authorList>
    </citation>
    <scope>NUCLEOTIDE SEQUENCE [LARGE SCALE GENOMIC DNA]</scope>
    <source>
        <strain evidence="3 4">1348a</strain>
    </source>
</reference>
<name>A0A2C5ZQC2_9HYPO</name>
<dbReference type="PANTHER" id="PTHR35408">
    <property type="entry name" value="CHROMOSOME 15, WHOLE GENOME SHOTGUN SEQUENCE"/>
    <property type="match status" value="1"/>
</dbReference>
<dbReference type="Proteomes" id="UP000224854">
    <property type="component" value="Unassembled WGS sequence"/>
</dbReference>
<dbReference type="PANTHER" id="PTHR35408:SF3">
    <property type="entry name" value="GLYCOSYLTRANSFERASE 2-LIKE DOMAIN-CONTAINING PROTEIN"/>
    <property type="match status" value="1"/>
</dbReference>
<organism evidence="3 4">
    <name type="scientific">Ophiocordyceps australis</name>
    <dbReference type="NCBI Taxonomy" id="1399860"/>
    <lineage>
        <taxon>Eukaryota</taxon>
        <taxon>Fungi</taxon>
        <taxon>Dikarya</taxon>
        <taxon>Ascomycota</taxon>
        <taxon>Pezizomycotina</taxon>
        <taxon>Sordariomycetes</taxon>
        <taxon>Hypocreomycetidae</taxon>
        <taxon>Hypocreales</taxon>
        <taxon>Ophiocordycipitaceae</taxon>
        <taxon>Ophiocordyceps</taxon>
    </lineage>
</organism>
<comment type="caution">
    <text evidence="3">The sequence shown here is derived from an EMBL/GenBank/DDBJ whole genome shotgun (WGS) entry which is preliminary data.</text>
</comment>
<dbReference type="OrthoDB" id="5144175at2759"/>
<proteinExistence type="predicted"/>
<dbReference type="InterPro" id="IPR057688">
    <property type="entry name" value="DUF7928"/>
</dbReference>
<evidence type="ECO:0000313" key="3">
    <source>
        <dbReference type="EMBL" id="PHH82032.1"/>
    </source>
</evidence>
<feature type="domain" description="DUF7928" evidence="2">
    <location>
        <begin position="52"/>
        <end position="114"/>
    </location>
</feature>
<feature type="compositionally biased region" description="Polar residues" evidence="1">
    <location>
        <begin position="32"/>
        <end position="46"/>
    </location>
</feature>